<feature type="compositionally biased region" description="Polar residues" evidence="1">
    <location>
        <begin position="1"/>
        <end position="12"/>
    </location>
</feature>
<comment type="caution">
    <text evidence="2">The sequence shown here is derived from an EMBL/GenBank/DDBJ whole genome shotgun (WGS) entry which is preliminary data.</text>
</comment>
<reference evidence="2 3" key="1">
    <citation type="journal article" date="2023" name="Sci. Data">
        <title>Genome assembly of the Korean intertidal mud-creeper Batillaria attramentaria.</title>
        <authorList>
            <person name="Patra A.K."/>
            <person name="Ho P.T."/>
            <person name="Jun S."/>
            <person name="Lee S.J."/>
            <person name="Kim Y."/>
            <person name="Won Y.J."/>
        </authorList>
    </citation>
    <scope>NUCLEOTIDE SEQUENCE [LARGE SCALE GENOMIC DNA]</scope>
    <source>
        <strain evidence="2">Wonlab-2016</strain>
    </source>
</reference>
<feature type="non-terminal residue" evidence="2">
    <location>
        <position position="65"/>
    </location>
</feature>
<dbReference type="EMBL" id="JACVVK020000054">
    <property type="protein sequence ID" value="KAK7497902.1"/>
    <property type="molecule type" value="Genomic_DNA"/>
</dbReference>
<dbReference type="AlphaFoldDB" id="A0ABD0LF12"/>
<proteinExistence type="predicted"/>
<organism evidence="2 3">
    <name type="scientific">Batillaria attramentaria</name>
    <dbReference type="NCBI Taxonomy" id="370345"/>
    <lineage>
        <taxon>Eukaryota</taxon>
        <taxon>Metazoa</taxon>
        <taxon>Spiralia</taxon>
        <taxon>Lophotrochozoa</taxon>
        <taxon>Mollusca</taxon>
        <taxon>Gastropoda</taxon>
        <taxon>Caenogastropoda</taxon>
        <taxon>Sorbeoconcha</taxon>
        <taxon>Cerithioidea</taxon>
        <taxon>Batillariidae</taxon>
        <taxon>Batillaria</taxon>
    </lineage>
</organism>
<protein>
    <submittedName>
        <fullName evidence="2">Uncharacterized protein</fullName>
    </submittedName>
</protein>
<feature type="region of interest" description="Disordered" evidence="1">
    <location>
        <begin position="1"/>
        <end position="25"/>
    </location>
</feature>
<dbReference type="Proteomes" id="UP001519460">
    <property type="component" value="Unassembled WGS sequence"/>
</dbReference>
<accession>A0ABD0LF12</accession>
<evidence type="ECO:0000256" key="1">
    <source>
        <dbReference type="SAM" id="MobiDB-lite"/>
    </source>
</evidence>
<name>A0ABD0LF12_9CAEN</name>
<evidence type="ECO:0000313" key="2">
    <source>
        <dbReference type="EMBL" id="KAK7497902.1"/>
    </source>
</evidence>
<keyword evidence="3" id="KW-1185">Reference proteome</keyword>
<evidence type="ECO:0000313" key="3">
    <source>
        <dbReference type="Proteomes" id="UP001519460"/>
    </source>
</evidence>
<gene>
    <name evidence="2" type="ORF">BaRGS_00010773</name>
</gene>
<sequence length="65" mass="7549">MRQTHDFLQQNRQTRKLTDKQPTAKRMLVQSPVNTADTATMTGGKMFEECSRFLENASELYLPKE</sequence>